<name>A0A955L9G8_9BACT</name>
<comment type="similarity">
    <text evidence="5 6">Belongs to the adenylate kinase family.</text>
</comment>
<evidence type="ECO:0000256" key="2">
    <source>
        <dbReference type="ARBA" id="ARBA00022727"/>
    </source>
</evidence>
<organism evidence="8 9">
    <name type="scientific">Candidatus Dojkabacteria bacterium</name>
    <dbReference type="NCBI Taxonomy" id="2099670"/>
    <lineage>
        <taxon>Bacteria</taxon>
        <taxon>Candidatus Dojkabacteria</taxon>
    </lineage>
</organism>
<keyword evidence="1 5" id="KW-0808">Transferase</keyword>
<evidence type="ECO:0000256" key="1">
    <source>
        <dbReference type="ARBA" id="ARBA00022679"/>
    </source>
</evidence>
<gene>
    <name evidence="5" type="primary">adk</name>
    <name evidence="8" type="ORF">KC717_06650</name>
</gene>
<comment type="subcellular location">
    <subcellularLocation>
        <location evidence="5 7">Cytoplasm</location>
    </subcellularLocation>
</comment>
<feature type="binding site" evidence="5">
    <location>
        <position position="134"/>
    </location>
    <ligand>
        <name>AMP</name>
        <dbReference type="ChEBI" id="CHEBI:456215"/>
    </ligand>
</feature>
<dbReference type="PANTHER" id="PTHR23359">
    <property type="entry name" value="NUCLEOTIDE KINASE"/>
    <property type="match status" value="1"/>
</dbReference>
<feature type="binding site" evidence="5">
    <location>
        <position position="36"/>
    </location>
    <ligand>
        <name>AMP</name>
        <dbReference type="ChEBI" id="CHEBI:456215"/>
    </ligand>
</feature>
<dbReference type="Gene3D" id="3.40.50.300">
    <property type="entry name" value="P-loop containing nucleotide triphosphate hydrolases"/>
    <property type="match status" value="1"/>
</dbReference>
<dbReference type="GO" id="GO:0005524">
    <property type="term" value="F:ATP binding"/>
    <property type="evidence" value="ECO:0007669"/>
    <property type="project" value="UniProtKB-UniRule"/>
</dbReference>
<keyword evidence="2 5" id="KW-0545">Nucleotide biosynthesis</keyword>
<dbReference type="InterPro" id="IPR027417">
    <property type="entry name" value="P-loop_NTPase"/>
</dbReference>
<dbReference type="HAMAP" id="MF_00235">
    <property type="entry name" value="Adenylate_kinase_Adk"/>
    <property type="match status" value="1"/>
</dbReference>
<dbReference type="GO" id="GO:0005737">
    <property type="term" value="C:cytoplasm"/>
    <property type="evidence" value="ECO:0007669"/>
    <property type="project" value="UniProtKB-SubCell"/>
</dbReference>
<dbReference type="GO" id="GO:0044209">
    <property type="term" value="P:AMP salvage"/>
    <property type="evidence" value="ECO:0007669"/>
    <property type="project" value="UniProtKB-UniRule"/>
</dbReference>
<dbReference type="PRINTS" id="PR00094">
    <property type="entry name" value="ADENYLTKNASE"/>
</dbReference>
<feature type="binding site" evidence="5">
    <location>
        <position position="145"/>
    </location>
    <ligand>
        <name>AMP</name>
        <dbReference type="ChEBI" id="CHEBI:456215"/>
    </ligand>
</feature>
<feature type="region of interest" description="NMP" evidence="5">
    <location>
        <begin position="30"/>
        <end position="59"/>
    </location>
</feature>
<keyword evidence="3 5" id="KW-0547">Nucleotide-binding</keyword>
<dbReference type="AlphaFoldDB" id="A0A955L9G8"/>
<keyword evidence="5 7" id="KW-0067">ATP-binding</keyword>
<comment type="function">
    <text evidence="5">Catalyzes the reversible transfer of the terminal phosphate group between ATP and AMP. Plays an important role in cellular energy homeostasis and in adenine nucleotide metabolism.</text>
</comment>
<reference evidence="8" key="2">
    <citation type="journal article" date="2021" name="Microbiome">
        <title>Successional dynamics and alternative stable states in a saline activated sludge microbial community over 9 years.</title>
        <authorList>
            <person name="Wang Y."/>
            <person name="Ye J."/>
            <person name="Ju F."/>
            <person name="Liu L."/>
            <person name="Boyd J.A."/>
            <person name="Deng Y."/>
            <person name="Parks D.H."/>
            <person name="Jiang X."/>
            <person name="Yin X."/>
            <person name="Woodcroft B.J."/>
            <person name="Tyson G.W."/>
            <person name="Hugenholtz P."/>
            <person name="Polz M.F."/>
            <person name="Zhang T."/>
        </authorList>
    </citation>
    <scope>NUCLEOTIDE SEQUENCE</scope>
    <source>
        <strain evidence="8">HKST-UBA11</strain>
    </source>
</reference>
<keyword evidence="4 5" id="KW-0418">Kinase</keyword>
<dbReference type="SUPFAM" id="SSF52540">
    <property type="entry name" value="P-loop containing nucleoside triphosphate hydrolases"/>
    <property type="match status" value="1"/>
</dbReference>
<accession>A0A955L9G8</accession>
<comment type="caution">
    <text evidence="5">Lacks conserved residue(s) required for the propagation of feature annotation.</text>
</comment>
<comment type="domain">
    <text evidence="5">Consists of three domains, a large central CORE domain and two small peripheral domains, NMPbind and LID, which undergo movements during catalysis. The LID domain closes over the site of phosphoryl transfer upon ATP binding. Assembling and dissambling the active center during each catalytic cycle provides an effective means to prevent ATP hydrolysis.</text>
</comment>
<dbReference type="EMBL" id="JAGQLH010000119">
    <property type="protein sequence ID" value="MCA9386296.1"/>
    <property type="molecule type" value="Genomic_DNA"/>
</dbReference>
<feature type="binding site" evidence="5">
    <location>
        <position position="173"/>
    </location>
    <ligand>
        <name>ATP</name>
        <dbReference type="ChEBI" id="CHEBI:30616"/>
    </ligand>
</feature>
<dbReference type="Pfam" id="PF00406">
    <property type="entry name" value="ADK"/>
    <property type="match status" value="1"/>
</dbReference>
<comment type="caution">
    <text evidence="8">The sequence shown here is derived from an EMBL/GenBank/DDBJ whole genome shotgun (WGS) entry which is preliminary data.</text>
</comment>
<evidence type="ECO:0000313" key="9">
    <source>
        <dbReference type="Proteomes" id="UP000754563"/>
    </source>
</evidence>
<evidence type="ECO:0000256" key="5">
    <source>
        <dbReference type="HAMAP-Rule" id="MF_00235"/>
    </source>
</evidence>
<protein>
    <recommendedName>
        <fullName evidence="5 7">Adenylate kinase</fullName>
        <shortName evidence="5">AK</shortName>
        <ecNumber evidence="5 7">2.7.4.3</ecNumber>
    </recommendedName>
    <alternativeName>
        <fullName evidence="5">ATP-AMP transphosphorylase</fullName>
    </alternativeName>
    <alternativeName>
        <fullName evidence="5">ATP:AMP phosphotransferase</fullName>
    </alternativeName>
    <alternativeName>
        <fullName evidence="5">Adenylate monophosphate kinase</fullName>
    </alternativeName>
</protein>
<sequence length="195" mass="21846">MIIVIIGPSGSGKDTQAQLLVNKYNIPNISTGQIMRDEISAGTPLGNQINEYISKGKWLPDDLAVELLRERLSEPDCEKGFLLNGFPRTENQVGLLDELLHEEGKTLSVVVRFILDDEEVINRMVKQKEGEEIRPDMSESAIRGRLRSYNETIAPIVALYKQRGILLDIDAKPSIQEIHTTIMEQLAIRGCKPHA</sequence>
<dbReference type="GO" id="GO:0004017">
    <property type="term" value="F:AMP kinase activity"/>
    <property type="evidence" value="ECO:0007669"/>
    <property type="project" value="UniProtKB-UniRule"/>
</dbReference>
<evidence type="ECO:0000256" key="4">
    <source>
        <dbReference type="ARBA" id="ARBA00022777"/>
    </source>
</evidence>
<comment type="catalytic activity">
    <reaction evidence="5 7">
        <text>AMP + ATP = 2 ADP</text>
        <dbReference type="Rhea" id="RHEA:12973"/>
        <dbReference type="ChEBI" id="CHEBI:30616"/>
        <dbReference type="ChEBI" id="CHEBI:456215"/>
        <dbReference type="ChEBI" id="CHEBI:456216"/>
        <dbReference type="EC" id="2.7.4.3"/>
    </reaction>
</comment>
<dbReference type="NCBIfam" id="NF001381">
    <property type="entry name" value="PRK00279.1-3"/>
    <property type="match status" value="1"/>
</dbReference>
<dbReference type="CDD" id="cd01428">
    <property type="entry name" value="ADK"/>
    <property type="match status" value="1"/>
</dbReference>
<feature type="binding site" evidence="5">
    <location>
        <position position="31"/>
    </location>
    <ligand>
        <name>AMP</name>
        <dbReference type="ChEBI" id="CHEBI:456215"/>
    </ligand>
</feature>
<evidence type="ECO:0000256" key="7">
    <source>
        <dbReference type="RuleBase" id="RU003331"/>
    </source>
</evidence>
<comment type="pathway">
    <text evidence="5">Purine metabolism; AMP biosynthesis via salvage pathway; AMP from ADP: step 1/1.</text>
</comment>
<proteinExistence type="inferred from homology"/>
<evidence type="ECO:0000256" key="3">
    <source>
        <dbReference type="ARBA" id="ARBA00022741"/>
    </source>
</evidence>
<feature type="binding site" evidence="5">
    <location>
        <begin position="85"/>
        <end position="88"/>
    </location>
    <ligand>
        <name>AMP</name>
        <dbReference type="ChEBI" id="CHEBI:456215"/>
    </ligand>
</feature>
<evidence type="ECO:0000256" key="6">
    <source>
        <dbReference type="RuleBase" id="RU003330"/>
    </source>
</evidence>
<dbReference type="Proteomes" id="UP000754563">
    <property type="component" value="Unassembled WGS sequence"/>
</dbReference>
<feature type="binding site" evidence="5">
    <location>
        <position position="92"/>
    </location>
    <ligand>
        <name>AMP</name>
        <dbReference type="ChEBI" id="CHEBI:456215"/>
    </ligand>
</feature>
<dbReference type="InterPro" id="IPR000850">
    <property type="entry name" value="Adenylat/UMP-CMP_kin"/>
</dbReference>
<reference evidence="8" key="1">
    <citation type="submission" date="2020-04" db="EMBL/GenBank/DDBJ databases">
        <authorList>
            <person name="Zhang T."/>
        </authorList>
    </citation>
    <scope>NUCLEOTIDE SEQUENCE</scope>
    <source>
        <strain evidence="8">HKST-UBA11</strain>
    </source>
</reference>
<comment type="subunit">
    <text evidence="5 7">Monomer.</text>
</comment>
<dbReference type="EC" id="2.7.4.3" evidence="5 7"/>
<keyword evidence="5" id="KW-0963">Cytoplasm</keyword>
<evidence type="ECO:0000313" key="8">
    <source>
        <dbReference type="EMBL" id="MCA9386296.1"/>
    </source>
</evidence>